<dbReference type="EMBL" id="SLVU01000018">
    <property type="protein sequence ID" value="TCN25888.1"/>
    <property type="molecule type" value="Genomic_DNA"/>
</dbReference>
<reference evidence="1 2" key="1">
    <citation type="submission" date="2019-03" db="EMBL/GenBank/DDBJ databases">
        <title>Genomic Encyclopedia of Type Strains, Phase IV (KMG-V): Genome sequencing to study the core and pangenomes of soil and plant-associated prokaryotes.</title>
        <authorList>
            <person name="Whitman W."/>
        </authorList>
    </citation>
    <scope>NUCLEOTIDE SEQUENCE [LARGE SCALE GENOMIC DNA]</scope>
    <source>
        <strain evidence="1 2">23C40</strain>
    </source>
</reference>
<dbReference type="AlphaFoldDB" id="A0A4R2BFU4"/>
<comment type="caution">
    <text evidence="1">The sequence shown here is derived from an EMBL/GenBank/DDBJ whole genome shotgun (WGS) entry which is preliminary data.</text>
</comment>
<protein>
    <submittedName>
        <fullName evidence="1">Uncharacterized protein</fullName>
    </submittedName>
</protein>
<name>A0A4R2BFU4_9HYPH</name>
<proteinExistence type="predicted"/>
<evidence type="ECO:0000313" key="2">
    <source>
        <dbReference type="Proteomes" id="UP000295043"/>
    </source>
</evidence>
<organism evidence="1 2">
    <name type="scientific">Sinorhizobium americanum</name>
    <dbReference type="NCBI Taxonomy" id="194963"/>
    <lineage>
        <taxon>Bacteria</taxon>
        <taxon>Pseudomonadati</taxon>
        <taxon>Pseudomonadota</taxon>
        <taxon>Alphaproteobacteria</taxon>
        <taxon>Hyphomicrobiales</taxon>
        <taxon>Rhizobiaceae</taxon>
        <taxon>Sinorhizobium/Ensifer group</taxon>
        <taxon>Sinorhizobium</taxon>
    </lineage>
</organism>
<evidence type="ECO:0000313" key="1">
    <source>
        <dbReference type="EMBL" id="TCN25888.1"/>
    </source>
</evidence>
<sequence length="40" mass="4604">MKSQLDMFKAEVIVFPCDRRWMEIRKRGVMTAGCVRSGIG</sequence>
<accession>A0A4R2BFU4</accession>
<gene>
    <name evidence="1" type="ORF">EV184_118112</name>
</gene>
<dbReference type="Proteomes" id="UP000295043">
    <property type="component" value="Unassembled WGS sequence"/>
</dbReference>